<sequence length="301" mass="34967">NQTYYRVTNLDSRLQNPDQNLTDDIETFTSSLTHLYSHLTKPFFDIALISYTLVKMVQKRKTARWKEVPILLNFVIVITFYLLKKMSPKFGKLVSEESKRKGQLRFAHTRVIANAEEIAFFEGQEVEKHWIIHLYNQLRQQTNLIISKKLWFIMLEQFLMKYFWHTCGMIFIAIPFLSYNGEIETDDPTRDPDGISTRTEAFTVSKNLLTSGADALERIITSYKEIAELAGHTNRVHSMFHVFNDCENESYQRATISDNSNDSTIKHKRKIELSNKADGQIFDTNDDIIVQDVPIITPNGD</sequence>
<dbReference type="PANTHER" id="PTHR11384">
    <property type="entry name" value="ATP-BINDING CASSETTE, SUB-FAMILY D MEMBER"/>
    <property type="match status" value="1"/>
</dbReference>
<evidence type="ECO:0000259" key="6">
    <source>
        <dbReference type="Pfam" id="PF06472"/>
    </source>
</evidence>
<feature type="transmembrane region" description="Helical" evidence="5">
    <location>
        <begin position="65"/>
        <end position="83"/>
    </location>
</feature>
<dbReference type="SUPFAM" id="SSF90123">
    <property type="entry name" value="ABC transporter transmembrane region"/>
    <property type="match status" value="1"/>
</dbReference>
<feature type="domain" description="ABC transmembrane type-1" evidence="6">
    <location>
        <begin position="1"/>
        <end position="177"/>
    </location>
</feature>
<name>A0A8S2FTC2_9BILA</name>
<evidence type="ECO:0000313" key="7">
    <source>
        <dbReference type="EMBL" id="CAF1541466.1"/>
    </source>
</evidence>
<evidence type="ECO:0000313" key="8">
    <source>
        <dbReference type="EMBL" id="CAF4329823.1"/>
    </source>
</evidence>
<feature type="non-terminal residue" evidence="7">
    <location>
        <position position="1"/>
    </location>
</feature>
<evidence type="ECO:0000256" key="2">
    <source>
        <dbReference type="ARBA" id="ARBA00022692"/>
    </source>
</evidence>
<protein>
    <recommendedName>
        <fullName evidence="6">ABC transmembrane type-1 domain-containing protein</fullName>
    </recommendedName>
</protein>
<evidence type="ECO:0000256" key="4">
    <source>
        <dbReference type="ARBA" id="ARBA00023136"/>
    </source>
</evidence>
<gene>
    <name evidence="7" type="ORF">OVA965_LOCUS38800</name>
    <name evidence="8" type="ORF">TMI583_LOCUS40015</name>
</gene>
<dbReference type="PANTHER" id="PTHR11384:SF67">
    <property type="entry name" value="ATP-BINDING CASSETTE SUB-FAMILY D MEMBER 1"/>
    <property type="match status" value="1"/>
</dbReference>
<dbReference type="Proteomes" id="UP000682733">
    <property type="component" value="Unassembled WGS sequence"/>
</dbReference>
<dbReference type="Gene3D" id="1.20.1560.10">
    <property type="entry name" value="ABC transporter type 1, transmembrane domain"/>
    <property type="match status" value="1"/>
</dbReference>
<dbReference type="GO" id="GO:0007031">
    <property type="term" value="P:peroxisome organization"/>
    <property type="evidence" value="ECO:0007669"/>
    <property type="project" value="TreeGrafter"/>
</dbReference>
<dbReference type="GO" id="GO:0006635">
    <property type="term" value="P:fatty acid beta-oxidation"/>
    <property type="evidence" value="ECO:0007669"/>
    <property type="project" value="TreeGrafter"/>
</dbReference>
<feature type="transmembrane region" description="Helical" evidence="5">
    <location>
        <begin position="162"/>
        <end position="180"/>
    </location>
</feature>
<dbReference type="Pfam" id="PF06472">
    <property type="entry name" value="ABC_membrane_2"/>
    <property type="match status" value="1"/>
</dbReference>
<organism evidence="7 9">
    <name type="scientific">Didymodactylos carnosus</name>
    <dbReference type="NCBI Taxonomy" id="1234261"/>
    <lineage>
        <taxon>Eukaryota</taxon>
        <taxon>Metazoa</taxon>
        <taxon>Spiralia</taxon>
        <taxon>Gnathifera</taxon>
        <taxon>Rotifera</taxon>
        <taxon>Eurotatoria</taxon>
        <taxon>Bdelloidea</taxon>
        <taxon>Philodinida</taxon>
        <taxon>Philodinidae</taxon>
        <taxon>Didymodactylos</taxon>
    </lineage>
</organism>
<dbReference type="InterPro" id="IPR011527">
    <property type="entry name" value="ABC1_TM_dom"/>
</dbReference>
<keyword evidence="3 5" id="KW-1133">Transmembrane helix</keyword>
<dbReference type="InterPro" id="IPR050835">
    <property type="entry name" value="ABC_transporter_sub-D"/>
</dbReference>
<dbReference type="GO" id="GO:0005324">
    <property type="term" value="F:long-chain fatty acid transmembrane transporter activity"/>
    <property type="evidence" value="ECO:0007669"/>
    <property type="project" value="TreeGrafter"/>
</dbReference>
<proteinExistence type="predicted"/>
<dbReference type="InterPro" id="IPR036640">
    <property type="entry name" value="ABC1_TM_sf"/>
</dbReference>
<feature type="non-terminal residue" evidence="7">
    <location>
        <position position="301"/>
    </location>
</feature>
<keyword evidence="2 5" id="KW-0812">Transmembrane</keyword>
<keyword evidence="1" id="KW-0813">Transport</keyword>
<keyword evidence="4 5" id="KW-0472">Membrane</keyword>
<evidence type="ECO:0000256" key="3">
    <source>
        <dbReference type="ARBA" id="ARBA00022989"/>
    </source>
</evidence>
<dbReference type="GO" id="GO:0005524">
    <property type="term" value="F:ATP binding"/>
    <property type="evidence" value="ECO:0007669"/>
    <property type="project" value="InterPro"/>
</dbReference>
<comment type="caution">
    <text evidence="7">The sequence shown here is derived from an EMBL/GenBank/DDBJ whole genome shotgun (WGS) entry which is preliminary data.</text>
</comment>
<dbReference type="AlphaFoldDB" id="A0A8S2FTC2"/>
<dbReference type="EMBL" id="CAJNOK010038933">
    <property type="protein sequence ID" value="CAF1541466.1"/>
    <property type="molecule type" value="Genomic_DNA"/>
</dbReference>
<dbReference type="GO" id="GO:0140359">
    <property type="term" value="F:ABC-type transporter activity"/>
    <property type="evidence" value="ECO:0007669"/>
    <property type="project" value="InterPro"/>
</dbReference>
<accession>A0A8S2FTC2</accession>
<evidence type="ECO:0000313" key="9">
    <source>
        <dbReference type="Proteomes" id="UP000677228"/>
    </source>
</evidence>
<dbReference type="EMBL" id="CAJOBA010061259">
    <property type="protein sequence ID" value="CAF4329823.1"/>
    <property type="molecule type" value="Genomic_DNA"/>
</dbReference>
<dbReference type="GO" id="GO:0015910">
    <property type="term" value="P:long-chain fatty acid import into peroxisome"/>
    <property type="evidence" value="ECO:0007669"/>
    <property type="project" value="TreeGrafter"/>
</dbReference>
<dbReference type="Proteomes" id="UP000677228">
    <property type="component" value="Unassembled WGS sequence"/>
</dbReference>
<reference evidence="7" key="1">
    <citation type="submission" date="2021-02" db="EMBL/GenBank/DDBJ databases">
        <authorList>
            <person name="Nowell W R."/>
        </authorList>
    </citation>
    <scope>NUCLEOTIDE SEQUENCE</scope>
</reference>
<evidence type="ECO:0000256" key="1">
    <source>
        <dbReference type="ARBA" id="ARBA00022448"/>
    </source>
</evidence>
<dbReference type="GO" id="GO:0005778">
    <property type="term" value="C:peroxisomal membrane"/>
    <property type="evidence" value="ECO:0007669"/>
    <property type="project" value="TreeGrafter"/>
</dbReference>
<dbReference type="GO" id="GO:0042760">
    <property type="term" value="P:very long-chain fatty acid catabolic process"/>
    <property type="evidence" value="ECO:0007669"/>
    <property type="project" value="TreeGrafter"/>
</dbReference>
<evidence type="ECO:0000256" key="5">
    <source>
        <dbReference type="SAM" id="Phobius"/>
    </source>
</evidence>